<organism evidence="1 2">
    <name type="scientific">Colletotrichum truncatum</name>
    <name type="common">Anthracnose fungus</name>
    <name type="synonym">Colletotrichum capsici</name>
    <dbReference type="NCBI Taxonomy" id="5467"/>
    <lineage>
        <taxon>Eukaryota</taxon>
        <taxon>Fungi</taxon>
        <taxon>Dikarya</taxon>
        <taxon>Ascomycota</taxon>
        <taxon>Pezizomycotina</taxon>
        <taxon>Sordariomycetes</taxon>
        <taxon>Hypocreomycetidae</taxon>
        <taxon>Glomerellales</taxon>
        <taxon>Glomerellaceae</taxon>
        <taxon>Colletotrichum</taxon>
        <taxon>Colletotrichum truncatum species complex</taxon>
    </lineage>
</organism>
<name>A0ACC3YMA9_COLTU</name>
<evidence type="ECO:0000313" key="2">
    <source>
        <dbReference type="Proteomes" id="UP000805649"/>
    </source>
</evidence>
<reference evidence="1 2" key="1">
    <citation type="journal article" date="2020" name="Phytopathology">
        <title>Genome Sequence Resources of Colletotrichum truncatum, C. plurivorum, C. musicola, and C. sojae: Four Species Pathogenic to Soybean (Glycine max).</title>
        <authorList>
            <person name="Rogerio F."/>
            <person name="Boufleur T.R."/>
            <person name="Ciampi-Guillardi M."/>
            <person name="Sukno S.A."/>
            <person name="Thon M.R."/>
            <person name="Massola Junior N.S."/>
            <person name="Baroncelli R."/>
        </authorList>
    </citation>
    <scope>NUCLEOTIDE SEQUENCE [LARGE SCALE GENOMIC DNA]</scope>
    <source>
        <strain evidence="1 2">CMES1059</strain>
    </source>
</reference>
<sequence>MRPQLVLSLVNIALFAPSADAARIDPYLNSNTPTSSLFPFLTWLRDGAIEFVFGPAPAKTTTRPTSHPKASLRNKYNDQVVLRFNLTTPEEETAFSESAARLFLDVWAFNHNYVDVRLRNDDIASLLGLLPESLRSAYSTLIPDLAASVYDTYPTIAAPTQIQRLEDRRASIQLSRRDNDNVFFQEYQPLSVIVPWMRLMEAMFPSITELISIGKSYEGRDIPALKIGVKTPGKVVKKRKTVVVTGGMHAREWISTTTTNYVAWSFITSFGKEPMITKLLEHFDFVFIPVVNPDGVEYTWQVDRLWRKSRQQTGMQWCRGFDLDHAFGFEWSGLDSENDPCSESYGGTEPWEATEAIALAKWAKNQAEEKAEFMGLIDLHSYSQQVLFPFAYSCDVDPPNVENLEELAVGLAKAIRLSNGEQYSVTSACEGAVVARHGKSSARRIETGGGSAIDWFYHELHAHYSYQIKLRDTGSYGFLLPKDNIIPVGEEIFNAMKYFGDYLLGNNGIEKSIEASSLEESAVDDSDRGNELKRMRRRR</sequence>
<protein>
    <submittedName>
        <fullName evidence="1">Zinc carboxypeptidase</fullName>
    </submittedName>
</protein>
<dbReference type="EMBL" id="VUJX02000008">
    <property type="protein sequence ID" value="KAL0933023.1"/>
    <property type="molecule type" value="Genomic_DNA"/>
</dbReference>
<gene>
    <name evidence="1" type="ORF">CTRU02_211986</name>
</gene>
<evidence type="ECO:0000313" key="1">
    <source>
        <dbReference type="EMBL" id="KAL0933023.1"/>
    </source>
</evidence>
<keyword evidence="1" id="KW-0378">Hydrolase</keyword>
<comment type="caution">
    <text evidence="1">The sequence shown here is derived from an EMBL/GenBank/DDBJ whole genome shotgun (WGS) entry which is preliminary data.</text>
</comment>
<keyword evidence="1" id="KW-0645">Protease</keyword>
<dbReference type="Proteomes" id="UP000805649">
    <property type="component" value="Unassembled WGS sequence"/>
</dbReference>
<accession>A0ACC3YMA9</accession>
<keyword evidence="2" id="KW-1185">Reference proteome</keyword>
<keyword evidence="1" id="KW-0121">Carboxypeptidase</keyword>
<proteinExistence type="predicted"/>